<dbReference type="PANTHER" id="PTHR43201:SF5">
    <property type="entry name" value="MEDIUM-CHAIN ACYL-COA LIGASE ACSF2, MITOCHONDRIAL"/>
    <property type="match status" value="1"/>
</dbReference>
<evidence type="ECO:0000259" key="4">
    <source>
        <dbReference type="Pfam" id="PF13193"/>
    </source>
</evidence>
<dbReference type="Pfam" id="PF00501">
    <property type="entry name" value="AMP-binding"/>
    <property type="match status" value="1"/>
</dbReference>
<evidence type="ECO:0000259" key="3">
    <source>
        <dbReference type="Pfam" id="PF00501"/>
    </source>
</evidence>
<comment type="similarity">
    <text evidence="1">Belongs to the ATP-dependent AMP-binding enzyme family.</text>
</comment>
<evidence type="ECO:0000256" key="1">
    <source>
        <dbReference type="ARBA" id="ARBA00006432"/>
    </source>
</evidence>
<reference evidence="5 6" key="1">
    <citation type="submission" date="2018-11" db="EMBL/GenBank/DDBJ databases">
        <title>Gordonia insulae sp. nov., isolated from an island soil.</title>
        <authorList>
            <person name="Kim Y.S."/>
            <person name="Kim S.B."/>
        </authorList>
    </citation>
    <scope>NUCLEOTIDE SEQUENCE [LARGE SCALE GENOMIC DNA]</scope>
    <source>
        <strain evidence="5 6">MMS17-SY073</strain>
    </source>
</reference>
<keyword evidence="2 5" id="KW-0436">Ligase</keyword>
<dbReference type="KEGG" id="gom:D7316_02371"/>
<keyword evidence="6" id="KW-1185">Reference proteome</keyword>
<feature type="domain" description="AMP-binding enzyme C-terminal" evidence="4">
    <location>
        <begin position="427"/>
        <end position="503"/>
    </location>
</feature>
<dbReference type="InterPro" id="IPR020845">
    <property type="entry name" value="AMP-binding_CS"/>
</dbReference>
<evidence type="ECO:0000256" key="2">
    <source>
        <dbReference type="ARBA" id="ARBA00022598"/>
    </source>
</evidence>
<dbReference type="InterPro" id="IPR025110">
    <property type="entry name" value="AMP-bd_C"/>
</dbReference>
<dbReference type="Proteomes" id="UP000271469">
    <property type="component" value="Chromosome"/>
</dbReference>
<dbReference type="InterPro" id="IPR042099">
    <property type="entry name" value="ANL_N_sf"/>
</dbReference>
<dbReference type="SUPFAM" id="SSF56801">
    <property type="entry name" value="Acetyl-CoA synthetase-like"/>
    <property type="match status" value="1"/>
</dbReference>
<dbReference type="PANTHER" id="PTHR43201">
    <property type="entry name" value="ACYL-COA SYNTHETASE"/>
    <property type="match status" value="1"/>
</dbReference>
<organism evidence="5 6">
    <name type="scientific">Gordonia insulae</name>
    <dbReference type="NCBI Taxonomy" id="2420509"/>
    <lineage>
        <taxon>Bacteria</taxon>
        <taxon>Bacillati</taxon>
        <taxon>Actinomycetota</taxon>
        <taxon>Actinomycetes</taxon>
        <taxon>Mycobacteriales</taxon>
        <taxon>Gordoniaceae</taxon>
        <taxon>Gordonia</taxon>
    </lineage>
</organism>
<dbReference type="Pfam" id="PF13193">
    <property type="entry name" value="AMP-binding_C"/>
    <property type="match status" value="1"/>
</dbReference>
<proteinExistence type="inferred from homology"/>
<dbReference type="GO" id="GO:0031956">
    <property type="term" value="F:medium-chain fatty acid-CoA ligase activity"/>
    <property type="evidence" value="ECO:0007669"/>
    <property type="project" value="TreeGrafter"/>
</dbReference>
<dbReference type="InterPro" id="IPR000873">
    <property type="entry name" value="AMP-dep_synth/lig_dom"/>
</dbReference>
<accession>A0A3G8JL13</accession>
<gene>
    <name evidence="5" type="primary">fadK_7</name>
    <name evidence="5" type="ORF">D7316_02371</name>
</gene>
<dbReference type="EMBL" id="CP033972">
    <property type="protein sequence ID" value="AZG45771.1"/>
    <property type="molecule type" value="Genomic_DNA"/>
</dbReference>
<name>A0A3G8JL13_9ACTN</name>
<sequence length="523" mass="56657">MNAAVPIRAIPDDLRHHYRRMGWWTDESLGALLGRGLDEHAAMGFHVYSKVRPYAGTFADVGTVARRLAAGLHSRGVRPGDVIAFQLPNWMEAAATFWASSILGTAVVPIVHFYGPREVAFILGDARPSVFITAEKFGRMTYDPAVSADVPIVGVVGSTFDELLDDEPMRGVLDVDPGGAALIAYTSGTTSDPKGVVHTHQTLGFETRQQIANYQPDRGRQLNALPVGHFMGMLTAFLVPVLDGMPVDLCDEWDPELVISLMDTEGVGFGGGPTYFVTSVLDHPDFRRSHLRYLTYIGLGGSTIPGAITRHLTDLGITVTRAYGSTEHPSVTGTNISAPEVKRLTTDGTPRLGVEIRLGDDGEVLSRGPDLCLGYTDETLTAGAFDGDGWYHTGDIGSIDADGYLSIVDRKSDMIIRGGENVSAAAVEEVLLTLPAIADAVVVSAPDTRFGERVAAVMRLRSGHLMPTLEEVRQHFDTAGVARQKWPEEIHEVEDFPRTPSGKVQKHRVRELVARADRGSPVR</sequence>
<dbReference type="Gene3D" id="3.40.50.12780">
    <property type="entry name" value="N-terminal domain of ligase-like"/>
    <property type="match status" value="1"/>
</dbReference>
<evidence type="ECO:0000313" key="5">
    <source>
        <dbReference type="EMBL" id="AZG45771.1"/>
    </source>
</evidence>
<dbReference type="EC" id="6.2.1.-" evidence="5"/>
<dbReference type="PROSITE" id="PS00455">
    <property type="entry name" value="AMP_BINDING"/>
    <property type="match status" value="1"/>
</dbReference>
<feature type="domain" description="AMP-dependent synthetase/ligase" evidence="3">
    <location>
        <begin position="56"/>
        <end position="375"/>
    </location>
</feature>
<protein>
    <submittedName>
        <fullName evidence="5">Short-chain-fatty-acid--CoA ligase</fullName>
        <ecNumber evidence="5">6.2.1.-</ecNumber>
    </submittedName>
</protein>
<dbReference type="AlphaFoldDB" id="A0A3G8JL13"/>
<dbReference type="InterPro" id="IPR045851">
    <property type="entry name" value="AMP-bd_C_sf"/>
</dbReference>
<evidence type="ECO:0000313" key="6">
    <source>
        <dbReference type="Proteomes" id="UP000271469"/>
    </source>
</evidence>
<dbReference type="GO" id="GO:0006631">
    <property type="term" value="P:fatty acid metabolic process"/>
    <property type="evidence" value="ECO:0007669"/>
    <property type="project" value="TreeGrafter"/>
</dbReference>
<dbReference type="Gene3D" id="3.30.300.30">
    <property type="match status" value="1"/>
</dbReference>
<dbReference type="RefSeq" id="WP_124708389.1">
    <property type="nucleotide sequence ID" value="NZ_CP033972.1"/>
</dbReference>
<dbReference type="OrthoDB" id="9803968at2"/>